<name>D3B3U0_HETP5</name>
<evidence type="ECO:0000259" key="10">
    <source>
        <dbReference type="Pfam" id="PF22916"/>
    </source>
</evidence>
<keyword evidence="12" id="KW-1185">Reference proteome</keyword>
<comment type="caution">
    <text evidence="11">The sequence shown here is derived from an EMBL/GenBank/DDBJ whole genome shotgun (WGS) entry which is preliminary data.</text>
</comment>
<feature type="domain" description="UTP25 C-terminal" evidence="9">
    <location>
        <begin position="656"/>
        <end position="835"/>
    </location>
</feature>
<comment type="function">
    <text evidence="1">DEAD-box RNA helicase-like protein required for pre-18S rRNA processing, specifically at sites A0, A1, and A2.</text>
</comment>
<dbReference type="GO" id="GO:0019843">
    <property type="term" value="F:rRNA binding"/>
    <property type="evidence" value="ECO:0007669"/>
    <property type="project" value="TreeGrafter"/>
</dbReference>
<dbReference type="GO" id="GO:0034511">
    <property type="term" value="F:U3 snoRNA binding"/>
    <property type="evidence" value="ECO:0007669"/>
    <property type="project" value="InterPro"/>
</dbReference>
<comment type="subcellular location">
    <subcellularLocation>
        <location evidence="2">Nucleus</location>
        <location evidence="2">Nucleolus</location>
    </subcellularLocation>
</comment>
<dbReference type="STRING" id="670386.D3B3U0"/>
<dbReference type="InterPro" id="IPR053939">
    <property type="entry name" value="UTP25_C"/>
</dbReference>
<reference evidence="11 12" key="1">
    <citation type="journal article" date="2011" name="Genome Res.">
        <title>Phylogeny-wide analysis of social amoeba genomes highlights ancient origins for complex intercellular communication.</title>
        <authorList>
            <person name="Heidel A.J."/>
            <person name="Lawal H.M."/>
            <person name="Felder M."/>
            <person name="Schilde C."/>
            <person name="Helps N.R."/>
            <person name="Tunggal B."/>
            <person name="Rivero F."/>
            <person name="John U."/>
            <person name="Schleicher M."/>
            <person name="Eichinger L."/>
            <person name="Platzer M."/>
            <person name="Noegel A.A."/>
            <person name="Schaap P."/>
            <person name="Gloeckner G."/>
        </authorList>
    </citation>
    <scope>NUCLEOTIDE SEQUENCE [LARGE SCALE GENOMIC DNA]</scope>
    <source>
        <strain evidence="12">ATCC 26659 / Pp 5 / PN500</strain>
    </source>
</reference>
<evidence type="ECO:0000256" key="6">
    <source>
        <dbReference type="ARBA" id="ARBA00023242"/>
    </source>
</evidence>
<dbReference type="InterPro" id="IPR053940">
    <property type="entry name" value="UTP25_NTPase-like"/>
</dbReference>
<evidence type="ECO:0000313" key="11">
    <source>
        <dbReference type="EMBL" id="EFA83988.1"/>
    </source>
</evidence>
<evidence type="ECO:0000256" key="5">
    <source>
        <dbReference type="ARBA" id="ARBA00015422"/>
    </source>
</evidence>
<evidence type="ECO:0000259" key="9">
    <source>
        <dbReference type="Pfam" id="PF06862"/>
    </source>
</evidence>
<dbReference type="Proteomes" id="UP000001396">
    <property type="component" value="Unassembled WGS sequence"/>
</dbReference>
<dbReference type="GO" id="GO:0032040">
    <property type="term" value="C:small-subunit processome"/>
    <property type="evidence" value="ECO:0007669"/>
    <property type="project" value="TreeGrafter"/>
</dbReference>
<dbReference type="AlphaFoldDB" id="D3B3U0"/>
<evidence type="ECO:0000256" key="1">
    <source>
        <dbReference type="ARBA" id="ARBA00002883"/>
    </source>
</evidence>
<evidence type="ECO:0000313" key="12">
    <source>
        <dbReference type="Proteomes" id="UP000001396"/>
    </source>
</evidence>
<dbReference type="GeneID" id="31358584"/>
<evidence type="ECO:0000256" key="8">
    <source>
        <dbReference type="SAM" id="MobiDB-lite"/>
    </source>
</evidence>
<dbReference type="FunFam" id="3.40.50.300:FF:002356">
    <property type="entry name" value="U3 small nucleolar RNA-associated protein 25"/>
    <property type="match status" value="1"/>
</dbReference>
<feature type="domain" description="UTP25 NTP hydrolase-like" evidence="10">
    <location>
        <begin position="378"/>
        <end position="642"/>
    </location>
</feature>
<organism evidence="11 12">
    <name type="scientific">Heterostelium pallidum (strain ATCC 26659 / Pp 5 / PN500)</name>
    <name type="common">Cellular slime mold</name>
    <name type="synonym">Polysphondylium pallidum</name>
    <dbReference type="NCBI Taxonomy" id="670386"/>
    <lineage>
        <taxon>Eukaryota</taxon>
        <taxon>Amoebozoa</taxon>
        <taxon>Evosea</taxon>
        <taxon>Eumycetozoa</taxon>
        <taxon>Dictyostelia</taxon>
        <taxon>Acytosteliales</taxon>
        <taxon>Acytosteliaceae</taxon>
        <taxon>Heterostelium</taxon>
    </lineage>
</organism>
<gene>
    <name evidence="11" type="ORF">PPL_03061</name>
</gene>
<dbReference type="PANTHER" id="PTHR12933">
    <property type="entry name" value="ORF PROTEIN-RELATED"/>
    <property type="match status" value="1"/>
</dbReference>
<dbReference type="Pfam" id="PF22916">
    <property type="entry name" value="UTP25_NTPase-like"/>
    <property type="match status" value="1"/>
</dbReference>
<dbReference type="OMA" id="GIMIFIP"/>
<accession>D3B3U0</accession>
<feature type="region of interest" description="Disordered" evidence="8">
    <location>
        <begin position="64"/>
        <end position="84"/>
    </location>
</feature>
<feature type="compositionally biased region" description="Acidic residues" evidence="8">
    <location>
        <begin position="161"/>
        <end position="229"/>
    </location>
</feature>
<comment type="similarity">
    <text evidence="3">Belongs to the UTP25 family.</text>
</comment>
<dbReference type="InParanoid" id="D3B3U0"/>
<dbReference type="Pfam" id="PF06862">
    <property type="entry name" value="Utp25_C"/>
    <property type="match status" value="1"/>
</dbReference>
<evidence type="ECO:0000256" key="2">
    <source>
        <dbReference type="ARBA" id="ARBA00004604"/>
    </source>
</evidence>
<dbReference type="GO" id="GO:0000462">
    <property type="term" value="P:maturation of SSU-rRNA from tricistronic rRNA transcript (SSU-rRNA, 5.8S rRNA, LSU-rRNA)"/>
    <property type="evidence" value="ECO:0007669"/>
    <property type="project" value="TreeGrafter"/>
</dbReference>
<sequence>MGNALCFVDHQKMKKNFKHQSKYSKKLSKKYSTHRLYYSDNIDTFKALDPKKKNEEKHNKLLDLSNRYHEAHQRKEQDEQERERQEIIDQLREHTNDQVEDRENFTDIFELGASSYDKLLNSFGGADSIKKRTQDTLLSNNASKKKQKLEQRNQQQKKEEVNEEEEEEDEEEVNNDEIDIEFDPEEEEEVEVDGDEQDDDDDVDQEELEEEEQEEVEEGEEEEEEESEFADVYGDNKKEAEEEEEEIVDEKEVKEILKDNKKQSNDICFNHFNREIETENQLEDLQTESHSFSSQSVDVESFGIITSSGCPAPLNNQPVAKSVMEAKQSFIPSKKNNFSEYNIKSRLLKPWSTTKKNKENDLYFTPIQQSLFPIMNEYRDLLFSEENHKNHKSIYQLYTLHAVNHVLKTRDQLLKDNVITKEFEKKNEIVPDLRHQGFTKPKVLIVVPFRNTALDIIKLMLKLVPHEPKTQTEKKTKLVNEYSAPEGKTLNPEKPEDFQHIFRDNIDDCFRIGIGFNRNGIKLFTPFFFSDIIIASPLGLRLVVGTKGDAQRDYDFLSSIEVLIIDQVDTILQQNWDHINIIFENLNLIPRAQHNTDFSRVRMSYLEGWSKHLRQTLIFGSLLTPEINSIYNRQCYNINGKIRVKRIKDGEISNIINPSLVQTFHKVYISADEHKDDDSTARFQFFIDTVLPKLTHHSTESRQILIYIPSYFEFTRIRNYFNKEAKSFVKCDEYAQPGAITRARHYFRRGERTYMLFTERFHFFNRYKIQGIKHVVFFGLPQIAAYYSEVLNMITQQDGTVMALYTNRDRLALERIVGTIRSTKMLESEKSTHLFC</sequence>
<dbReference type="InterPro" id="IPR027417">
    <property type="entry name" value="P-loop_NTPase"/>
</dbReference>
<proteinExistence type="inferred from homology"/>
<dbReference type="Gene3D" id="3.40.50.300">
    <property type="entry name" value="P-loop containing nucleotide triphosphate hydrolases"/>
    <property type="match status" value="1"/>
</dbReference>
<dbReference type="RefSeq" id="XP_020436105.1">
    <property type="nucleotide sequence ID" value="XM_020574033.1"/>
</dbReference>
<evidence type="ECO:0000256" key="3">
    <source>
        <dbReference type="ARBA" id="ARBA00009223"/>
    </source>
</evidence>
<comment type="subunit">
    <text evidence="4">Component of the ribosomal small subunit (SSU) processome composed of at least 40 protein subunits and snoRNA U3.</text>
</comment>
<evidence type="ECO:0000256" key="4">
    <source>
        <dbReference type="ARBA" id="ARBA00011192"/>
    </source>
</evidence>
<dbReference type="SUPFAM" id="SSF52540">
    <property type="entry name" value="P-loop containing nucleoside triphosphate hydrolases"/>
    <property type="match status" value="1"/>
</dbReference>
<dbReference type="InterPro" id="IPR010678">
    <property type="entry name" value="UTP25"/>
</dbReference>
<feature type="region of interest" description="Disordered" evidence="8">
    <location>
        <begin position="134"/>
        <end position="252"/>
    </location>
</feature>
<dbReference type="PANTHER" id="PTHR12933:SF0">
    <property type="entry name" value="U3 SMALL NUCLEOLAR RNA-ASSOCIATED PROTEIN 25 HOMOLOG"/>
    <property type="match status" value="1"/>
</dbReference>
<keyword evidence="6" id="KW-0539">Nucleus</keyword>
<feature type="compositionally biased region" description="Basic and acidic residues" evidence="8">
    <location>
        <begin position="148"/>
        <end position="160"/>
    </location>
</feature>
<dbReference type="EMBL" id="ADBJ01000010">
    <property type="protein sequence ID" value="EFA83988.1"/>
    <property type="molecule type" value="Genomic_DNA"/>
</dbReference>
<evidence type="ECO:0000256" key="7">
    <source>
        <dbReference type="ARBA" id="ARBA00031846"/>
    </source>
</evidence>
<protein>
    <recommendedName>
        <fullName evidence="5">U3 small nucleolar RNA-associated protein 25</fullName>
    </recommendedName>
    <alternativeName>
        <fullName evidence="7">U three protein 25</fullName>
    </alternativeName>
</protein>
<dbReference type="FunCoup" id="D3B3U0">
    <property type="interactions" value="862"/>
</dbReference>